<reference evidence="2 3" key="1">
    <citation type="submission" date="2016-12" db="EMBL/GenBank/DDBJ databases">
        <authorList>
            <person name="Song W.-J."/>
            <person name="Kurnit D.M."/>
        </authorList>
    </citation>
    <scope>NUCLEOTIDE SEQUENCE [LARGE SCALE GENOMIC DNA]</scope>
    <source>
        <strain evidence="2 3">STM7296</strain>
    </source>
</reference>
<feature type="compositionally biased region" description="Polar residues" evidence="1">
    <location>
        <begin position="48"/>
        <end position="72"/>
    </location>
</feature>
<feature type="region of interest" description="Disordered" evidence="1">
    <location>
        <begin position="25"/>
        <end position="93"/>
    </location>
</feature>
<evidence type="ECO:0000313" key="3">
    <source>
        <dbReference type="Proteomes" id="UP000187012"/>
    </source>
</evidence>
<proteinExistence type="predicted"/>
<name>A0A1N7SD84_9BURK</name>
<feature type="compositionally biased region" description="Polar residues" evidence="1">
    <location>
        <begin position="25"/>
        <end position="38"/>
    </location>
</feature>
<dbReference type="AlphaFoldDB" id="A0A1N7SD84"/>
<dbReference type="OrthoDB" id="9255652at2"/>
<feature type="compositionally biased region" description="Low complexity" evidence="1">
    <location>
        <begin position="73"/>
        <end position="86"/>
    </location>
</feature>
<protein>
    <submittedName>
        <fullName evidence="2">Uncharacterized protein</fullName>
    </submittedName>
</protein>
<evidence type="ECO:0000256" key="1">
    <source>
        <dbReference type="SAM" id="MobiDB-lite"/>
    </source>
</evidence>
<organism evidence="2 3">
    <name type="scientific">Paraburkholderia ribeironis</name>
    <dbReference type="NCBI Taxonomy" id="1247936"/>
    <lineage>
        <taxon>Bacteria</taxon>
        <taxon>Pseudomonadati</taxon>
        <taxon>Pseudomonadota</taxon>
        <taxon>Betaproteobacteria</taxon>
        <taxon>Burkholderiales</taxon>
        <taxon>Burkholderiaceae</taxon>
        <taxon>Paraburkholderia</taxon>
    </lineage>
</organism>
<dbReference type="RefSeq" id="WP_143325867.1">
    <property type="nucleotide sequence ID" value="NZ_CYGX02000054.1"/>
</dbReference>
<evidence type="ECO:0000313" key="2">
    <source>
        <dbReference type="EMBL" id="SIT45323.1"/>
    </source>
</evidence>
<dbReference type="EMBL" id="CYGX02000054">
    <property type="protein sequence ID" value="SIT45323.1"/>
    <property type="molecule type" value="Genomic_DNA"/>
</dbReference>
<sequence>MGIVAGIASVIFVAWLIRTLFSGSKASRPRNPQNIPRESSVRTEQTHVARQHPTQPARSQPTTFRPSTTARRSSSIQFTDSSTSTTPSEASKAPKEFDFHGLHDALTGAALDIGRGLFQCTTCKVFYHNDSIELLRAENSGRCVSCQSTTLVAFALGAKPAGGKDFTPSVVTLADYHKHVGSVVTFEGFVPLVRESARGNDFAVMFENKGWKKSFKLVFFRDAVTAVGGRPYINSLQGKTVRVRGLLKNHATFGYEIIVSEPGMILNVH</sequence>
<dbReference type="STRING" id="1247936.BN2475_540052"/>
<dbReference type="Proteomes" id="UP000187012">
    <property type="component" value="Unassembled WGS sequence"/>
</dbReference>
<keyword evidence="3" id="KW-1185">Reference proteome</keyword>
<accession>A0A1N7SD84</accession>
<gene>
    <name evidence="2" type="ORF">BN2475_540052</name>
</gene>